<evidence type="ECO:0000256" key="1">
    <source>
        <dbReference type="SAM" id="Phobius"/>
    </source>
</evidence>
<feature type="transmembrane region" description="Helical" evidence="1">
    <location>
        <begin position="104"/>
        <end position="125"/>
    </location>
</feature>
<dbReference type="RefSeq" id="WP_269954647.1">
    <property type="nucleotide sequence ID" value="NZ_JAKMUV010000002.1"/>
</dbReference>
<accession>A0A9X3M5C1</accession>
<protein>
    <submittedName>
        <fullName evidence="2">Uncharacterized protein</fullName>
    </submittedName>
</protein>
<keyword evidence="1" id="KW-0812">Transmembrane</keyword>
<evidence type="ECO:0000313" key="2">
    <source>
        <dbReference type="EMBL" id="MCZ9304484.1"/>
    </source>
</evidence>
<reference evidence="2" key="1">
    <citation type="submission" date="2022-02" db="EMBL/GenBank/DDBJ databases">
        <title>Corynebacterium sp. from urogenital microbiome.</title>
        <authorList>
            <person name="Cappelli E.A."/>
            <person name="Ribeiro T.G."/>
            <person name="Peixe L."/>
        </authorList>
    </citation>
    <scope>NUCLEOTIDE SEQUENCE</scope>
    <source>
        <strain evidence="2">C9Ua_112</strain>
    </source>
</reference>
<feature type="transmembrane region" description="Helical" evidence="1">
    <location>
        <begin position="63"/>
        <end position="84"/>
    </location>
</feature>
<comment type="caution">
    <text evidence="2">The sequence shown here is derived from an EMBL/GenBank/DDBJ whole genome shotgun (WGS) entry which is preliminary data.</text>
</comment>
<evidence type="ECO:0000313" key="3">
    <source>
        <dbReference type="Proteomes" id="UP001146505"/>
    </source>
</evidence>
<keyword evidence="1" id="KW-0472">Membrane</keyword>
<name>A0A9X3M5C1_9CORY</name>
<gene>
    <name evidence="2" type="ORF">L8U58_02880</name>
</gene>
<dbReference type="GeneID" id="301812475"/>
<proteinExistence type="predicted"/>
<organism evidence="2 3">
    <name type="scientific">Corynebacterium macclintockiae</name>
    <dbReference type="NCBI Taxonomy" id="2913501"/>
    <lineage>
        <taxon>Bacteria</taxon>
        <taxon>Bacillati</taxon>
        <taxon>Actinomycetota</taxon>
        <taxon>Actinomycetes</taxon>
        <taxon>Mycobacteriales</taxon>
        <taxon>Corynebacteriaceae</taxon>
        <taxon>Corynebacterium</taxon>
    </lineage>
</organism>
<dbReference type="EMBL" id="JAKMUV010000002">
    <property type="protein sequence ID" value="MCZ9304484.1"/>
    <property type="molecule type" value="Genomic_DNA"/>
</dbReference>
<keyword evidence="1" id="KW-1133">Transmembrane helix</keyword>
<keyword evidence="3" id="KW-1185">Reference proteome</keyword>
<dbReference type="AlphaFoldDB" id="A0A9X3M5C1"/>
<dbReference type="Proteomes" id="UP001146505">
    <property type="component" value="Unassembled WGS sequence"/>
</dbReference>
<sequence>MTQPTRMPRTTLKFNSGVDTPLVPERGERYYSTPNPMRDNSGAFEAIKAAGPRPYARDLPGRMIIFLVVGLFGAVFAAIGLMLILSKLRHGDATADSLRLTDTVFFIVGMVFVVVAVYSISSALARRRRIVTAWKNGWIDYYPALVGQVYHCRTERRESESSGSTFYYYYRAPLHVLYPDGSFRQMHSFEFEMKRKPDWYSTRFSMASSAETAVVDGLNNNGWAIVGISRRPGQTHAELDSGLTKKQCEAVFNLAERDWLRTAW</sequence>